<protein>
    <recommendedName>
        <fullName evidence="2">YdbS-like PH domain-containing protein</fullName>
    </recommendedName>
</protein>
<keyword evidence="4" id="KW-1185">Reference proteome</keyword>
<feature type="transmembrane region" description="Helical" evidence="1">
    <location>
        <begin position="363"/>
        <end position="387"/>
    </location>
</feature>
<evidence type="ECO:0000256" key="1">
    <source>
        <dbReference type="SAM" id="Phobius"/>
    </source>
</evidence>
<keyword evidence="1" id="KW-1133">Transmembrane helix</keyword>
<dbReference type="Pfam" id="PF03703">
    <property type="entry name" value="bPH_2"/>
    <property type="match status" value="1"/>
</dbReference>
<organism evidence="3 4">
    <name type="scientific">Cryobacterium lyxosi</name>
    <dbReference type="NCBI Taxonomy" id="1259228"/>
    <lineage>
        <taxon>Bacteria</taxon>
        <taxon>Bacillati</taxon>
        <taxon>Actinomycetota</taxon>
        <taxon>Actinomycetes</taxon>
        <taxon>Micrococcales</taxon>
        <taxon>Microbacteriaceae</taxon>
        <taxon>Cryobacterium</taxon>
    </lineage>
</organism>
<keyword evidence="1" id="KW-0472">Membrane</keyword>
<evidence type="ECO:0000313" key="4">
    <source>
        <dbReference type="Proteomes" id="UP000298424"/>
    </source>
</evidence>
<name>A0A4V3IPJ0_9MICO</name>
<accession>A0A4V3IPJ0</accession>
<dbReference type="EMBL" id="SOGT01000002">
    <property type="protein sequence ID" value="TFD28871.1"/>
    <property type="molecule type" value="Genomic_DNA"/>
</dbReference>
<dbReference type="PANTHER" id="PTHR34473">
    <property type="entry name" value="UPF0699 TRANSMEMBRANE PROTEIN YDBS"/>
    <property type="match status" value="1"/>
</dbReference>
<dbReference type="InterPro" id="IPR005182">
    <property type="entry name" value="YdbS-like_PH"/>
</dbReference>
<feature type="transmembrane region" description="Helical" evidence="1">
    <location>
        <begin position="196"/>
        <end position="218"/>
    </location>
</feature>
<feature type="transmembrane region" description="Helical" evidence="1">
    <location>
        <begin position="238"/>
        <end position="262"/>
    </location>
</feature>
<keyword evidence="1" id="KW-0812">Transmembrane</keyword>
<feature type="domain" description="YdbS-like PH" evidence="2">
    <location>
        <begin position="92"/>
        <end position="166"/>
    </location>
</feature>
<reference evidence="3 4" key="1">
    <citation type="submission" date="2019-03" db="EMBL/GenBank/DDBJ databases">
        <title>Genomics of glacier-inhabiting Cryobacterium strains.</title>
        <authorList>
            <person name="Liu Q."/>
            <person name="Xin Y.-H."/>
        </authorList>
    </citation>
    <scope>NUCLEOTIDE SEQUENCE [LARGE SCALE GENOMIC DNA]</scope>
    <source>
        <strain evidence="3 4">TMT1-1</strain>
    </source>
</reference>
<gene>
    <name evidence="3" type="ORF">E3T27_01130</name>
</gene>
<feature type="transmembrane region" description="Helical" evidence="1">
    <location>
        <begin position="393"/>
        <end position="413"/>
    </location>
</feature>
<dbReference type="Proteomes" id="UP000298424">
    <property type="component" value="Unassembled WGS sequence"/>
</dbReference>
<comment type="caution">
    <text evidence="3">The sequence shown here is derived from an EMBL/GenBank/DDBJ whole genome shotgun (WGS) entry which is preliminary data.</text>
</comment>
<dbReference type="PANTHER" id="PTHR34473:SF2">
    <property type="entry name" value="UPF0699 TRANSMEMBRANE PROTEIN YDBT"/>
    <property type="match status" value="1"/>
</dbReference>
<dbReference type="AlphaFoldDB" id="A0A4V3IPJ0"/>
<dbReference type="OrthoDB" id="3723404at2"/>
<evidence type="ECO:0000313" key="3">
    <source>
        <dbReference type="EMBL" id="TFD28871.1"/>
    </source>
</evidence>
<sequence length="508" mass="54419">MPWRLLFAARSSSNRRRPVVASSTNGVLSTKLPNSYVLAAYVQTIPRTAALLLCGFVLSTTPGIWPGVWVWILVGPLILAHVVAPLYTRGTYHILVTPDEVSIRTGLFTIHTRTLEWQSVSALDVTSPWGLRLFGLSQVTLGQAGDGATRFEFPALDAATYAEVRRAWDAAKDHDRLPAIAAAELSTHEVIYRSSIVDLLIASIVYGQFALAGGALALSASDLLNSVGLSAVAQSVITVSPVVSALAIAAVVTAGGLVVSAVRLHGFIAIKNREGITIRYGLINTKDRTIHSDAVSGVLLKRNLVESVIGRVRLSLLTRDSATGLGTNLILPSLPHAIVTRVLTETLMQNAPTRYARVSGAQAATCSLVSMLLVAVPPIAVVVWSLYDPSLPRYFHLLFGGALAVVLYSIGWLSTATISLAPDGRAFAVSSPFISEREWHLAPSSIHVLSTVTLGSTPLFSRLHYYAGKPRSAWFARIGMTDLHRLAASASTRDVAQTQPTKRNLEAN</sequence>
<feature type="transmembrane region" description="Helical" evidence="1">
    <location>
        <begin position="64"/>
        <end position="87"/>
    </location>
</feature>
<proteinExistence type="predicted"/>
<evidence type="ECO:0000259" key="2">
    <source>
        <dbReference type="Pfam" id="PF03703"/>
    </source>
</evidence>